<keyword evidence="2" id="KW-0145">Chemotaxis</keyword>
<protein>
    <submittedName>
        <fullName evidence="6">CCL3 protein</fullName>
    </submittedName>
</protein>
<dbReference type="GO" id="GO:0048245">
    <property type="term" value="P:eosinophil chemotaxis"/>
    <property type="evidence" value="ECO:0007669"/>
    <property type="project" value="TreeGrafter"/>
</dbReference>
<dbReference type="GO" id="GO:0048020">
    <property type="term" value="F:CCR chemokine receptor binding"/>
    <property type="evidence" value="ECO:0007669"/>
    <property type="project" value="TreeGrafter"/>
</dbReference>
<evidence type="ECO:0000256" key="4">
    <source>
        <dbReference type="ARBA" id="ARBA00022729"/>
    </source>
</evidence>
<feature type="non-terminal residue" evidence="6">
    <location>
        <position position="64"/>
    </location>
</feature>
<dbReference type="SMART" id="SM00199">
    <property type="entry name" value="SCY"/>
    <property type="match status" value="1"/>
</dbReference>
<dbReference type="InterPro" id="IPR036048">
    <property type="entry name" value="Interleukin_8-like_sf"/>
</dbReference>
<dbReference type="FunFam" id="2.40.50.40:FF:000002">
    <property type="entry name" value="C-C motif chemokine"/>
    <property type="match status" value="1"/>
</dbReference>
<dbReference type="InterPro" id="IPR001811">
    <property type="entry name" value="Chemokine_IL8-like_dom"/>
</dbReference>
<dbReference type="AlphaFoldDB" id="A0A7K8LAC1"/>
<dbReference type="GO" id="GO:0005615">
    <property type="term" value="C:extracellular space"/>
    <property type="evidence" value="ECO:0007669"/>
    <property type="project" value="UniProtKB-KW"/>
</dbReference>
<organism evidence="6 7">
    <name type="scientific">Ardeotis kori</name>
    <dbReference type="NCBI Taxonomy" id="89386"/>
    <lineage>
        <taxon>Eukaryota</taxon>
        <taxon>Metazoa</taxon>
        <taxon>Chordata</taxon>
        <taxon>Craniata</taxon>
        <taxon>Vertebrata</taxon>
        <taxon>Euteleostomi</taxon>
        <taxon>Archelosauria</taxon>
        <taxon>Archosauria</taxon>
        <taxon>Dinosauria</taxon>
        <taxon>Saurischia</taxon>
        <taxon>Theropoda</taxon>
        <taxon>Coelurosauria</taxon>
        <taxon>Aves</taxon>
        <taxon>Neognathae</taxon>
        <taxon>Neoaves</taxon>
        <taxon>Otidimorphae</taxon>
        <taxon>Otidiformes</taxon>
        <taxon>Otididae</taxon>
        <taxon>Ardeotis</taxon>
    </lineage>
</organism>
<dbReference type="GO" id="GO:0008009">
    <property type="term" value="F:chemokine activity"/>
    <property type="evidence" value="ECO:0007669"/>
    <property type="project" value="InterPro"/>
</dbReference>
<comment type="similarity">
    <text evidence="1">Belongs to the intercrine beta (chemokine CC) family.</text>
</comment>
<dbReference type="PANTHER" id="PTHR12015:SF103">
    <property type="entry name" value="C-C MOTIF CHEMOKINE 4-RELATED"/>
    <property type="match status" value="1"/>
</dbReference>
<proteinExistence type="inferred from homology"/>
<keyword evidence="7" id="KW-1185">Reference proteome</keyword>
<evidence type="ECO:0000256" key="2">
    <source>
        <dbReference type="ARBA" id="ARBA00022500"/>
    </source>
</evidence>
<evidence type="ECO:0000256" key="3">
    <source>
        <dbReference type="ARBA" id="ARBA00022514"/>
    </source>
</evidence>
<keyword evidence="3" id="KW-0202">Cytokine</keyword>
<comment type="caution">
    <text evidence="6">The sequence shown here is derived from an EMBL/GenBank/DDBJ whole genome shotgun (WGS) entry which is preliminary data.</text>
</comment>
<dbReference type="GO" id="GO:0006954">
    <property type="term" value="P:inflammatory response"/>
    <property type="evidence" value="ECO:0007669"/>
    <property type="project" value="TreeGrafter"/>
</dbReference>
<gene>
    <name evidence="6" type="primary">Ccl3</name>
    <name evidence="6" type="ORF">ARDKOR_R13926</name>
</gene>
<reference evidence="6 7" key="1">
    <citation type="submission" date="2019-09" db="EMBL/GenBank/DDBJ databases">
        <title>Bird 10,000 Genomes (B10K) Project - Family phase.</title>
        <authorList>
            <person name="Zhang G."/>
        </authorList>
    </citation>
    <scope>NUCLEOTIDE SEQUENCE [LARGE SCALE GENOMIC DNA]</scope>
    <source>
        <strain evidence="6">B10K-CU-031-01</strain>
        <tissue evidence="6">Muscle</tissue>
    </source>
</reference>
<dbReference type="Gene3D" id="2.40.50.40">
    <property type="match status" value="1"/>
</dbReference>
<dbReference type="InterPro" id="IPR039809">
    <property type="entry name" value="Chemokine_b/g/d"/>
</dbReference>
<evidence type="ECO:0000313" key="7">
    <source>
        <dbReference type="Proteomes" id="UP000560386"/>
    </source>
</evidence>
<dbReference type="EMBL" id="VWPR01000548">
    <property type="protein sequence ID" value="NXE23884.1"/>
    <property type="molecule type" value="Genomic_DNA"/>
</dbReference>
<dbReference type="CDD" id="cd00272">
    <property type="entry name" value="Chemokine_CC"/>
    <property type="match status" value="1"/>
</dbReference>
<feature type="non-terminal residue" evidence="6">
    <location>
        <position position="1"/>
    </location>
</feature>
<sequence>PIACCFRYMQHPIPRSLIESAYTTTSRCAMPAVILVTKKGRELCADPEAAWVQAHLKYLSTLEN</sequence>
<evidence type="ECO:0000259" key="5">
    <source>
        <dbReference type="SMART" id="SM00199"/>
    </source>
</evidence>
<evidence type="ECO:0000256" key="1">
    <source>
        <dbReference type="ARBA" id="ARBA00010868"/>
    </source>
</evidence>
<dbReference type="SUPFAM" id="SSF54117">
    <property type="entry name" value="Interleukin 8-like chemokines"/>
    <property type="match status" value="1"/>
</dbReference>
<dbReference type="Pfam" id="PF00048">
    <property type="entry name" value="IL8"/>
    <property type="match status" value="1"/>
</dbReference>
<name>A0A7K8LAC1_9AVES</name>
<dbReference type="Proteomes" id="UP000560386">
    <property type="component" value="Unassembled WGS sequence"/>
</dbReference>
<dbReference type="GO" id="GO:0061844">
    <property type="term" value="P:antimicrobial humoral immune response mediated by antimicrobial peptide"/>
    <property type="evidence" value="ECO:0007669"/>
    <property type="project" value="TreeGrafter"/>
</dbReference>
<dbReference type="GO" id="GO:0030335">
    <property type="term" value="P:positive regulation of cell migration"/>
    <property type="evidence" value="ECO:0007669"/>
    <property type="project" value="TreeGrafter"/>
</dbReference>
<feature type="domain" description="Chemokine interleukin-8-like" evidence="5">
    <location>
        <begin position="1"/>
        <end position="59"/>
    </location>
</feature>
<dbReference type="PANTHER" id="PTHR12015">
    <property type="entry name" value="SMALL INDUCIBLE CYTOKINE A"/>
    <property type="match status" value="1"/>
</dbReference>
<accession>A0A7K8LAC1</accession>
<evidence type="ECO:0000313" key="6">
    <source>
        <dbReference type="EMBL" id="NXE23884.1"/>
    </source>
</evidence>
<dbReference type="GO" id="GO:0070098">
    <property type="term" value="P:chemokine-mediated signaling pathway"/>
    <property type="evidence" value="ECO:0007669"/>
    <property type="project" value="TreeGrafter"/>
</dbReference>
<keyword evidence="4" id="KW-0732">Signal</keyword>